<dbReference type="CDD" id="cd07177">
    <property type="entry name" value="terB_like"/>
    <property type="match status" value="1"/>
</dbReference>
<feature type="domain" description="Co-chaperone DjlA N-terminal" evidence="2">
    <location>
        <begin position="137"/>
        <end position="239"/>
    </location>
</feature>
<keyword evidence="1" id="KW-0472">Membrane</keyword>
<reference evidence="3 4" key="1">
    <citation type="submission" date="2016-03" db="EMBL/GenBank/DDBJ databases">
        <authorList>
            <person name="Ploux O."/>
        </authorList>
    </citation>
    <scope>NUCLEOTIDE SEQUENCE [LARGE SCALE GENOMIC DNA]</scope>
    <source>
        <strain evidence="3 4">R-45370</strain>
    </source>
</reference>
<gene>
    <name evidence="3" type="ORF">A1359_21215</name>
</gene>
<evidence type="ECO:0000313" key="3">
    <source>
        <dbReference type="EMBL" id="OAI20316.1"/>
    </source>
</evidence>
<keyword evidence="1" id="KW-1133">Transmembrane helix</keyword>
<evidence type="ECO:0000313" key="4">
    <source>
        <dbReference type="Proteomes" id="UP000078476"/>
    </source>
</evidence>
<proteinExistence type="predicted"/>
<evidence type="ECO:0000256" key="1">
    <source>
        <dbReference type="SAM" id="Phobius"/>
    </source>
</evidence>
<dbReference type="Proteomes" id="UP000078476">
    <property type="component" value="Unassembled WGS sequence"/>
</dbReference>
<dbReference type="SUPFAM" id="SSF158682">
    <property type="entry name" value="TerB-like"/>
    <property type="match status" value="1"/>
</dbReference>
<dbReference type="OrthoDB" id="8881374at2"/>
<organism evidence="3 4">
    <name type="scientific">Methylomonas lenta</name>
    <dbReference type="NCBI Taxonomy" id="980561"/>
    <lineage>
        <taxon>Bacteria</taxon>
        <taxon>Pseudomonadati</taxon>
        <taxon>Pseudomonadota</taxon>
        <taxon>Gammaproteobacteria</taxon>
        <taxon>Methylococcales</taxon>
        <taxon>Methylococcaceae</taxon>
        <taxon>Methylomonas</taxon>
    </lineage>
</organism>
<accession>A0A177NQH7</accession>
<evidence type="ECO:0000259" key="2">
    <source>
        <dbReference type="Pfam" id="PF05099"/>
    </source>
</evidence>
<sequence>MEDNNEQNIADQVISNELKFKAKLAIGEDAYTSLKTLRITKEVWDVLGAATTGAAVAGSSTVATTFFASNSLFAALGLAATPIGWIVAAGLASGAIWYGGVKFFQKEGSDRVDVIPKFLNTGIDLLANSLFCLITPLALKVAEADGYVDKYELDVIERYFVDQWGYDRNYVTYQLTYCIENKSAQQVKVLAEALADYKRKNPDCNYEKISNDVKKFLLDIAQADGEYSEQEKNVLEIVNMVFDNYSKPSFAFREFFKKNKT</sequence>
<feature type="transmembrane region" description="Helical" evidence="1">
    <location>
        <begin position="73"/>
        <end position="98"/>
    </location>
</feature>
<dbReference type="InterPro" id="IPR029024">
    <property type="entry name" value="TerB-like"/>
</dbReference>
<dbReference type="RefSeq" id="WP_066978161.1">
    <property type="nucleotide sequence ID" value="NZ_LUUI01000050.1"/>
</dbReference>
<protein>
    <recommendedName>
        <fullName evidence="2">Co-chaperone DjlA N-terminal domain-containing protein</fullName>
    </recommendedName>
</protein>
<comment type="caution">
    <text evidence="3">The sequence shown here is derived from an EMBL/GenBank/DDBJ whole genome shotgun (WGS) entry which is preliminary data.</text>
</comment>
<dbReference type="AlphaFoldDB" id="A0A177NQH7"/>
<feature type="transmembrane region" description="Helical" evidence="1">
    <location>
        <begin position="43"/>
        <end position="67"/>
    </location>
</feature>
<keyword evidence="4" id="KW-1185">Reference proteome</keyword>
<dbReference type="EMBL" id="LUUI01000050">
    <property type="protein sequence ID" value="OAI20316.1"/>
    <property type="molecule type" value="Genomic_DNA"/>
</dbReference>
<dbReference type="Gene3D" id="1.10.3680.10">
    <property type="entry name" value="TerB-like"/>
    <property type="match status" value="1"/>
</dbReference>
<dbReference type="Pfam" id="PF05099">
    <property type="entry name" value="TerB"/>
    <property type="match status" value="1"/>
</dbReference>
<name>A0A177NQH7_9GAMM</name>
<keyword evidence="1" id="KW-0812">Transmembrane</keyword>
<dbReference type="InterPro" id="IPR007791">
    <property type="entry name" value="DjlA_N"/>
</dbReference>